<comment type="cofactor">
    <cofactor evidence="1">
        <name>Fe(2+)</name>
        <dbReference type="ChEBI" id="CHEBI:29033"/>
    </cofactor>
</comment>
<dbReference type="GO" id="GO:0051864">
    <property type="term" value="F:histone H3K36 demethylase activity"/>
    <property type="evidence" value="ECO:0007669"/>
    <property type="project" value="TreeGrafter"/>
</dbReference>
<name>A0A4P9XMW2_9FUNG</name>
<organism evidence="8 9">
    <name type="scientific">Thamnocephalis sphaerospora</name>
    <dbReference type="NCBI Taxonomy" id="78915"/>
    <lineage>
        <taxon>Eukaryota</taxon>
        <taxon>Fungi</taxon>
        <taxon>Fungi incertae sedis</taxon>
        <taxon>Zoopagomycota</taxon>
        <taxon>Zoopagomycotina</taxon>
        <taxon>Zoopagomycetes</taxon>
        <taxon>Zoopagales</taxon>
        <taxon>Sigmoideomycetaceae</taxon>
        <taxon>Thamnocephalis</taxon>
    </lineage>
</organism>
<dbReference type="AlphaFoldDB" id="A0A4P9XMW2"/>
<dbReference type="Proteomes" id="UP000271241">
    <property type="component" value="Unassembled WGS sequence"/>
</dbReference>
<gene>
    <name evidence="8" type="ORF">THASP1DRAFT_11644</name>
</gene>
<protein>
    <recommendedName>
        <fullName evidence="7">JmjC domain-containing protein</fullName>
    </recommendedName>
</protein>
<dbReference type="EMBL" id="KZ992828">
    <property type="protein sequence ID" value="RKP06731.1"/>
    <property type="molecule type" value="Genomic_DNA"/>
</dbReference>
<keyword evidence="5" id="KW-0408">Iron</keyword>
<evidence type="ECO:0000313" key="8">
    <source>
        <dbReference type="EMBL" id="RKP06731.1"/>
    </source>
</evidence>
<keyword evidence="9" id="KW-1185">Reference proteome</keyword>
<proteinExistence type="predicted"/>
<keyword evidence="3" id="KW-0479">Metal-binding</keyword>
<feature type="domain" description="JmjC" evidence="7">
    <location>
        <begin position="76"/>
        <end position="233"/>
    </location>
</feature>
<evidence type="ECO:0000313" key="9">
    <source>
        <dbReference type="Proteomes" id="UP000271241"/>
    </source>
</evidence>
<evidence type="ECO:0000256" key="6">
    <source>
        <dbReference type="ARBA" id="ARBA00023242"/>
    </source>
</evidence>
<comment type="subcellular location">
    <subcellularLocation>
        <location evidence="2">Nucleus</location>
    </subcellularLocation>
</comment>
<dbReference type="InterPro" id="IPR041667">
    <property type="entry name" value="Cupin_8"/>
</dbReference>
<dbReference type="STRING" id="78915.A0A4P9XMW2"/>
<feature type="non-terminal residue" evidence="8">
    <location>
        <position position="1"/>
    </location>
</feature>
<dbReference type="GO" id="GO:0046872">
    <property type="term" value="F:metal ion binding"/>
    <property type="evidence" value="ECO:0007669"/>
    <property type="project" value="UniProtKB-KW"/>
</dbReference>
<dbReference type="Gene3D" id="2.60.120.650">
    <property type="entry name" value="Cupin"/>
    <property type="match status" value="1"/>
</dbReference>
<evidence type="ECO:0000256" key="1">
    <source>
        <dbReference type="ARBA" id="ARBA00001954"/>
    </source>
</evidence>
<sequence length="233" mass="26774">PFILPGALCMDEWPACKRWHDARYLLRVLGRRWVPVELGQRYTDAAWRQQLMRFDAFLDAHVVPTDDASQSPAQVGYLAQHDLFYQVPQLRRDILVPDYCYAAAVQTHAWLGPAGTISPLHHDPDRNLFAQVVGRKFLRLYAPDAPVYAHSADSLLHNTSQVDVLAPDLVRFPDMIHAQAYDCLLMPGDLLYIPASSRVYAVNVCVLIPWIMQPRWWRYVHAVDVSFSVSFWF</sequence>
<dbReference type="Pfam" id="PF13621">
    <property type="entry name" value="Cupin_8"/>
    <property type="match status" value="1"/>
</dbReference>
<reference evidence="9" key="1">
    <citation type="journal article" date="2018" name="Nat. Microbiol.">
        <title>Leveraging single-cell genomics to expand the fungal tree of life.</title>
        <authorList>
            <person name="Ahrendt S.R."/>
            <person name="Quandt C.A."/>
            <person name="Ciobanu D."/>
            <person name="Clum A."/>
            <person name="Salamov A."/>
            <person name="Andreopoulos B."/>
            <person name="Cheng J.F."/>
            <person name="Woyke T."/>
            <person name="Pelin A."/>
            <person name="Henrissat B."/>
            <person name="Reynolds N.K."/>
            <person name="Benny G.L."/>
            <person name="Smith M.E."/>
            <person name="James T.Y."/>
            <person name="Grigoriev I.V."/>
        </authorList>
    </citation>
    <scope>NUCLEOTIDE SEQUENCE [LARGE SCALE GENOMIC DNA]</scope>
    <source>
        <strain evidence="9">RSA 1356</strain>
    </source>
</reference>
<dbReference type="PANTHER" id="PTHR12461">
    <property type="entry name" value="HYPOXIA-INDUCIBLE FACTOR 1 ALPHA INHIBITOR-RELATED"/>
    <property type="match status" value="1"/>
</dbReference>
<dbReference type="GO" id="GO:0005634">
    <property type="term" value="C:nucleus"/>
    <property type="evidence" value="ECO:0007669"/>
    <property type="project" value="UniProtKB-SubCell"/>
</dbReference>
<keyword evidence="6" id="KW-0539">Nucleus</keyword>
<dbReference type="InterPro" id="IPR003347">
    <property type="entry name" value="JmjC_dom"/>
</dbReference>
<keyword evidence="4" id="KW-0560">Oxidoreductase</keyword>
<evidence type="ECO:0000259" key="7">
    <source>
        <dbReference type="PROSITE" id="PS51184"/>
    </source>
</evidence>
<evidence type="ECO:0000256" key="2">
    <source>
        <dbReference type="ARBA" id="ARBA00004123"/>
    </source>
</evidence>
<evidence type="ECO:0000256" key="4">
    <source>
        <dbReference type="ARBA" id="ARBA00023002"/>
    </source>
</evidence>
<dbReference type="SUPFAM" id="SSF51197">
    <property type="entry name" value="Clavaminate synthase-like"/>
    <property type="match status" value="1"/>
</dbReference>
<evidence type="ECO:0000256" key="3">
    <source>
        <dbReference type="ARBA" id="ARBA00022723"/>
    </source>
</evidence>
<feature type="non-terminal residue" evidence="8">
    <location>
        <position position="233"/>
    </location>
</feature>
<evidence type="ECO:0000256" key="5">
    <source>
        <dbReference type="ARBA" id="ARBA00023004"/>
    </source>
</evidence>
<dbReference type="PANTHER" id="PTHR12461:SF106">
    <property type="entry name" value="BIFUNCTIONAL PEPTIDASE AND ARGINYL-HYDROXYLASE JMJD5"/>
    <property type="match status" value="1"/>
</dbReference>
<accession>A0A4P9XMW2</accession>
<dbReference type="OrthoDB" id="47172at2759"/>
<dbReference type="PROSITE" id="PS51184">
    <property type="entry name" value="JMJC"/>
    <property type="match status" value="1"/>
</dbReference>